<organism evidence="1 2">
    <name type="scientific">miscellaneous Crenarchaeota group-1 archaeon SG8-32-1</name>
    <dbReference type="NCBI Taxonomy" id="1685124"/>
    <lineage>
        <taxon>Archaea</taxon>
        <taxon>Candidatus Bathyarchaeota</taxon>
        <taxon>MCG-1</taxon>
    </lineage>
</organism>
<accession>A0A0M0BRH5</accession>
<name>A0A0M0BRH5_9ARCH</name>
<dbReference type="Proteomes" id="UP000037237">
    <property type="component" value="Unassembled WGS sequence"/>
</dbReference>
<protein>
    <submittedName>
        <fullName evidence="1">Uncharacterized protein</fullName>
    </submittedName>
</protein>
<gene>
    <name evidence="1" type="ORF">AC477_04335</name>
</gene>
<reference evidence="1 2" key="1">
    <citation type="submission" date="2015-06" db="EMBL/GenBank/DDBJ databases">
        <title>New insights into the roles of widespread benthic archaea in carbon and nitrogen cycling.</title>
        <authorList>
            <person name="Lazar C.S."/>
            <person name="Baker B.J."/>
            <person name="Seitz K.W."/>
            <person name="Hyde A.S."/>
            <person name="Dick G.J."/>
            <person name="Hinrichs K.-U."/>
            <person name="Teske A.P."/>
        </authorList>
    </citation>
    <scope>NUCLEOTIDE SEQUENCE [LARGE SCALE GENOMIC DNA]</scope>
    <source>
        <strain evidence="1">SG8-32-1</strain>
    </source>
</reference>
<comment type="caution">
    <text evidence="1">The sequence shown here is derived from an EMBL/GenBank/DDBJ whole genome shotgun (WGS) entry which is preliminary data.</text>
</comment>
<evidence type="ECO:0000313" key="1">
    <source>
        <dbReference type="EMBL" id="KON31192.1"/>
    </source>
</evidence>
<dbReference type="EMBL" id="LFWU01000104">
    <property type="protein sequence ID" value="KON31192.1"/>
    <property type="molecule type" value="Genomic_DNA"/>
</dbReference>
<evidence type="ECO:0000313" key="2">
    <source>
        <dbReference type="Proteomes" id="UP000037237"/>
    </source>
</evidence>
<dbReference type="AlphaFoldDB" id="A0A0M0BRH5"/>
<sequence>MVLPAKIFEIKEESNFGLIAQKLKDFHEEENYQTKEGKTITLATEILNLSLKENLISGIFSADFIQTNYYKRNLIELPTTEEAQFWLTRFENRNFLIVVAPSTARGVKKLLSSHVANRLSKIIFITPRVIVETKIPHETLKKLHESNPQATRLIWFDQVDLPGLEKLCLAGSGLVDTQLYLDYLAHGQIWYVVFEAQKRGLTMGITRNSVVTLFSKSTKEDLVNYIREDLLKLVE</sequence>
<proteinExistence type="predicted"/>